<dbReference type="EMBL" id="PHNJ01000011">
    <property type="protein sequence ID" value="TYL37193.1"/>
    <property type="molecule type" value="Genomic_DNA"/>
</dbReference>
<keyword evidence="4" id="KW-0808">Transferase</keyword>
<feature type="domain" description="PAC" evidence="8">
    <location>
        <begin position="368"/>
        <end position="420"/>
    </location>
</feature>
<dbReference type="Pfam" id="PF08448">
    <property type="entry name" value="PAS_4"/>
    <property type="match status" value="2"/>
</dbReference>
<dbReference type="Proteomes" id="UP000766904">
    <property type="component" value="Unassembled WGS sequence"/>
</dbReference>
<comment type="catalytic activity">
    <reaction evidence="1">
        <text>ATP + protein L-histidine = ADP + protein N-phospho-L-histidine.</text>
        <dbReference type="EC" id="2.7.13.3"/>
    </reaction>
</comment>
<dbReference type="CDD" id="cd00130">
    <property type="entry name" value="PAS"/>
    <property type="match status" value="3"/>
</dbReference>
<dbReference type="SMART" id="SM00388">
    <property type="entry name" value="HisKA"/>
    <property type="match status" value="1"/>
</dbReference>
<dbReference type="SMART" id="SM00387">
    <property type="entry name" value="HATPase_c"/>
    <property type="match status" value="1"/>
</dbReference>
<evidence type="ECO:0000256" key="4">
    <source>
        <dbReference type="ARBA" id="ARBA00022679"/>
    </source>
</evidence>
<evidence type="ECO:0000259" key="7">
    <source>
        <dbReference type="PROSITE" id="PS50112"/>
    </source>
</evidence>
<dbReference type="PANTHER" id="PTHR43304:SF1">
    <property type="entry name" value="PAC DOMAIN-CONTAINING PROTEIN"/>
    <property type="match status" value="1"/>
</dbReference>
<dbReference type="InterPro" id="IPR013767">
    <property type="entry name" value="PAS_fold"/>
</dbReference>
<evidence type="ECO:0000259" key="6">
    <source>
        <dbReference type="PROSITE" id="PS50109"/>
    </source>
</evidence>
<evidence type="ECO:0000259" key="8">
    <source>
        <dbReference type="PROSITE" id="PS50113"/>
    </source>
</evidence>
<dbReference type="SUPFAM" id="SSF55874">
    <property type="entry name" value="ATPase domain of HSP90 chaperone/DNA topoisomerase II/histidine kinase"/>
    <property type="match status" value="1"/>
</dbReference>
<dbReference type="OrthoDB" id="106630at2157"/>
<feature type="domain" description="PAS" evidence="7">
    <location>
        <begin position="21"/>
        <end position="91"/>
    </location>
</feature>
<dbReference type="InterPro" id="IPR036890">
    <property type="entry name" value="HATPase_C_sf"/>
</dbReference>
<dbReference type="RefSeq" id="WP_148859345.1">
    <property type="nucleotide sequence ID" value="NZ_PHNJ01000011.1"/>
</dbReference>
<dbReference type="InterPro" id="IPR004358">
    <property type="entry name" value="Sig_transdc_His_kin-like_C"/>
</dbReference>
<feature type="domain" description="PAS" evidence="7">
    <location>
        <begin position="151"/>
        <end position="196"/>
    </location>
</feature>
<dbReference type="InterPro" id="IPR001610">
    <property type="entry name" value="PAC"/>
</dbReference>
<dbReference type="EC" id="2.7.13.3" evidence="2"/>
<dbReference type="GO" id="GO:0000155">
    <property type="term" value="F:phosphorelay sensor kinase activity"/>
    <property type="evidence" value="ECO:0007669"/>
    <property type="project" value="InterPro"/>
</dbReference>
<reference evidence="9" key="1">
    <citation type="submission" date="2017-11" db="EMBL/GenBank/DDBJ databases">
        <authorList>
            <person name="Kajale S.C."/>
            <person name="Sharma A."/>
        </authorList>
    </citation>
    <scope>NUCLEOTIDE SEQUENCE</scope>
    <source>
        <strain evidence="9">LS1_42</strain>
    </source>
</reference>
<evidence type="ECO:0000313" key="10">
    <source>
        <dbReference type="Proteomes" id="UP000766904"/>
    </source>
</evidence>
<evidence type="ECO:0000256" key="5">
    <source>
        <dbReference type="ARBA" id="ARBA00022777"/>
    </source>
</evidence>
<proteinExistence type="predicted"/>
<dbReference type="PROSITE" id="PS50112">
    <property type="entry name" value="PAS"/>
    <property type="match status" value="2"/>
</dbReference>
<dbReference type="InterPro" id="IPR036097">
    <property type="entry name" value="HisK_dim/P_sf"/>
</dbReference>
<dbReference type="PROSITE" id="PS50113">
    <property type="entry name" value="PAC"/>
    <property type="match status" value="1"/>
</dbReference>
<dbReference type="SMART" id="SM00086">
    <property type="entry name" value="PAC"/>
    <property type="match status" value="2"/>
</dbReference>
<dbReference type="Gene3D" id="3.30.565.10">
    <property type="entry name" value="Histidine kinase-like ATPase, C-terminal domain"/>
    <property type="match status" value="1"/>
</dbReference>
<gene>
    <name evidence="9" type="ORF">CV102_17890</name>
</gene>
<dbReference type="PANTHER" id="PTHR43304">
    <property type="entry name" value="PHYTOCHROME-LIKE PROTEIN CPH1"/>
    <property type="match status" value="1"/>
</dbReference>
<dbReference type="Pfam" id="PF00989">
    <property type="entry name" value="PAS"/>
    <property type="match status" value="1"/>
</dbReference>
<dbReference type="Gene3D" id="3.30.450.20">
    <property type="entry name" value="PAS domain"/>
    <property type="match status" value="3"/>
</dbReference>
<dbReference type="GO" id="GO:0006355">
    <property type="term" value="P:regulation of DNA-templated transcription"/>
    <property type="evidence" value="ECO:0007669"/>
    <property type="project" value="InterPro"/>
</dbReference>
<dbReference type="Gene3D" id="1.10.287.130">
    <property type="match status" value="1"/>
</dbReference>
<comment type="caution">
    <text evidence="9">The sequence shown here is derived from an EMBL/GenBank/DDBJ whole genome shotgun (WGS) entry which is preliminary data.</text>
</comment>
<dbReference type="CDD" id="cd00082">
    <property type="entry name" value="HisKA"/>
    <property type="match status" value="1"/>
</dbReference>
<dbReference type="InterPro" id="IPR035965">
    <property type="entry name" value="PAS-like_dom_sf"/>
</dbReference>
<dbReference type="SMART" id="SM00091">
    <property type="entry name" value="PAS"/>
    <property type="match status" value="3"/>
</dbReference>
<dbReference type="InterPro" id="IPR013656">
    <property type="entry name" value="PAS_4"/>
</dbReference>
<dbReference type="InterPro" id="IPR003661">
    <property type="entry name" value="HisK_dim/P_dom"/>
</dbReference>
<dbReference type="InterPro" id="IPR003594">
    <property type="entry name" value="HATPase_dom"/>
</dbReference>
<dbReference type="PROSITE" id="PS50109">
    <property type="entry name" value="HIS_KIN"/>
    <property type="match status" value="1"/>
</dbReference>
<organism evidence="9 10">
    <name type="scientific">Natronococcus pandeyae</name>
    <dbReference type="NCBI Taxonomy" id="2055836"/>
    <lineage>
        <taxon>Archaea</taxon>
        <taxon>Methanobacteriati</taxon>
        <taxon>Methanobacteriota</taxon>
        <taxon>Stenosarchaea group</taxon>
        <taxon>Halobacteria</taxon>
        <taxon>Halobacteriales</taxon>
        <taxon>Natrialbaceae</taxon>
        <taxon>Natronococcus</taxon>
    </lineage>
</organism>
<sequence>MSEQENTSGPPFRNTRDETEALQRSLTLLNSVDDGIYQLDAEGRFIAVNDAITEITGYTQDELLGEHVSVLVEDADVRRLEREIRARVETGEDPNTTFNLAIETATGERVPCELRFSLLGDESEVEGTVGVVRQVEDHDRTNDQLPSIWETYESISSVIDEADIGVFVLDEAFDVVWIDETAEEFFGVDRTELIGRDKRTLIQERIRDRFADPDSFVETVLATYDDNTYVEQFECRITASGDREERWLEHRSKPIESGRYTGGRVELYYDITDRKAAEHARRTSEQRLRQEYELTELILETSPVGIAVVNRDGSTARVNERMTDLLDLPADSESYTTDQRDMYDESGAFIPEEDRPVSRVFEIGESVTNREILLKRSDGQRRWLSITARPITDEQGELDRVVETATEITDLKELADRRKRALDEREKELAAVQLATNLLESGDQPVDQLIQEFVTVLPQFFQYPERTDARVSIGSAVATTDEYDLLDDRITSRTSTVNGTPITIDIVLHETADISGAETQEFLHEEQELIDTLAMLLKLYFDRREYIDDLRESNKRLEQFAYAASHDLQEPLRMVSSYLQLIDHRYADELDTDGEEFLTYAINGADRMREMIDSLLQYSRVESRGDPFEAVDLDAVLADVLGDYQLSIEEHDAELSSEPLPTVEGDASQLRQVFQNLIDNAIEYSGPDPPCVHVSAERTGDEWVITVTDEGIGIDPDNADRVFEVFERLHTRDEHAGTGIGLALCRRIIERHGGEIWVDSEPGEGSAFSFTLPATR</sequence>
<dbReference type="InterPro" id="IPR000014">
    <property type="entry name" value="PAS"/>
</dbReference>
<protein>
    <recommendedName>
        <fullName evidence="2">histidine kinase</fullName>
        <ecNumber evidence="2">2.7.13.3</ecNumber>
    </recommendedName>
</protein>
<evidence type="ECO:0000256" key="1">
    <source>
        <dbReference type="ARBA" id="ARBA00000085"/>
    </source>
</evidence>
<dbReference type="FunFam" id="3.30.565.10:FF:000006">
    <property type="entry name" value="Sensor histidine kinase WalK"/>
    <property type="match status" value="1"/>
</dbReference>
<feature type="domain" description="Histidine kinase" evidence="6">
    <location>
        <begin position="563"/>
        <end position="776"/>
    </location>
</feature>
<dbReference type="InterPro" id="IPR005467">
    <property type="entry name" value="His_kinase_dom"/>
</dbReference>
<dbReference type="AlphaFoldDB" id="A0A8J8TPA0"/>
<evidence type="ECO:0000313" key="9">
    <source>
        <dbReference type="EMBL" id="TYL37193.1"/>
    </source>
</evidence>
<keyword evidence="3" id="KW-0597">Phosphoprotein</keyword>
<dbReference type="SUPFAM" id="SSF55785">
    <property type="entry name" value="PYP-like sensor domain (PAS domain)"/>
    <property type="match status" value="3"/>
</dbReference>
<dbReference type="SUPFAM" id="SSF47384">
    <property type="entry name" value="Homodimeric domain of signal transducing histidine kinase"/>
    <property type="match status" value="1"/>
</dbReference>
<dbReference type="InterPro" id="IPR052162">
    <property type="entry name" value="Sensor_kinase/Photoreceptor"/>
</dbReference>
<dbReference type="Pfam" id="PF02518">
    <property type="entry name" value="HATPase_c"/>
    <property type="match status" value="1"/>
</dbReference>
<dbReference type="Pfam" id="PF00512">
    <property type="entry name" value="HisKA"/>
    <property type="match status" value="1"/>
</dbReference>
<dbReference type="PRINTS" id="PR00344">
    <property type="entry name" value="BCTRLSENSOR"/>
</dbReference>
<accession>A0A8J8TPA0</accession>
<evidence type="ECO:0000256" key="3">
    <source>
        <dbReference type="ARBA" id="ARBA00022553"/>
    </source>
</evidence>
<dbReference type="NCBIfam" id="TIGR00229">
    <property type="entry name" value="sensory_box"/>
    <property type="match status" value="3"/>
</dbReference>
<keyword evidence="10" id="KW-1185">Reference proteome</keyword>
<evidence type="ECO:0000256" key="2">
    <source>
        <dbReference type="ARBA" id="ARBA00012438"/>
    </source>
</evidence>
<keyword evidence="5 9" id="KW-0418">Kinase</keyword>
<dbReference type="InterPro" id="IPR000700">
    <property type="entry name" value="PAS-assoc_C"/>
</dbReference>
<name>A0A8J8TPA0_9EURY</name>